<keyword evidence="4" id="KW-0560">Oxidoreductase</keyword>
<gene>
    <name evidence="7" type="ORF">VNI00_002855</name>
</gene>
<evidence type="ECO:0000256" key="4">
    <source>
        <dbReference type="ARBA" id="ARBA00023002"/>
    </source>
</evidence>
<sequence>MEQPEVLRLRILIVGGGIAGLAAAYCLGRAGHEVVVLESSLTMKEIGAGIQLGPNMSRLLIRWGLADRLNEKAVKPHYLSFYRYDSGERIGFSWLGKKMETDHGAPYYHIHRRDLLHMLHDIATPFMELKLGCRVVAVNTETTTVLLDSGHELSGDLIIGADGNRSLVRKAVATGFADQPESLPTGDMAYRATIPLHLIIDDAELRALVSPPQIHCWMGPDRHIVGYCISAATEFNLVLICPDTDMSSDSWTQSGNAEEMRRMFKGWDPRIQKLLQLVDSPLQTKIMLCTPPTRSSFRRVVLIGDACHPMLPYRAQAAAMSIEDAAVLGRLFSSITDVRQISLLLYGYEEIRKPRILSTLRDTWSNRRIFHLPDGPDQILRDTSMRNGMMRALAKESHKGAGNANMWADHQKNQEQYSFDGDQAVDDWWEYIRGAIPPKL</sequence>
<dbReference type="GO" id="GO:0004497">
    <property type="term" value="F:monooxygenase activity"/>
    <property type="evidence" value="ECO:0007669"/>
    <property type="project" value="UniProtKB-KW"/>
</dbReference>
<feature type="domain" description="FAD-binding" evidence="6">
    <location>
        <begin position="10"/>
        <end position="358"/>
    </location>
</feature>
<accession>A0AAW0DXJ2</accession>
<keyword evidence="5" id="KW-0503">Monooxygenase</keyword>
<evidence type="ECO:0000256" key="1">
    <source>
        <dbReference type="ARBA" id="ARBA00007992"/>
    </source>
</evidence>
<dbReference type="AlphaFoldDB" id="A0AAW0DXJ2"/>
<dbReference type="Proteomes" id="UP001383192">
    <property type="component" value="Unassembled WGS sequence"/>
</dbReference>
<dbReference type="PANTHER" id="PTHR13789:SF147">
    <property type="entry name" value="PUTATIVE (AFU_ORTHOLOGUE AFUA_2G01950)-RELATED"/>
    <property type="match status" value="1"/>
</dbReference>
<dbReference type="InterPro" id="IPR050493">
    <property type="entry name" value="FAD-dep_Monooxygenase_BioMet"/>
</dbReference>
<dbReference type="SUPFAM" id="SSF54373">
    <property type="entry name" value="FAD-linked reductases, C-terminal domain"/>
    <property type="match status" value="1"/>
</dbReference>
<comment type="similarity">
    <text evidence="1">Belongs to the paxM FAD-dependent monooxygenase family.</text>
</comment>
<evidence type="ECO:0000313" key="8">
    <source>
        <dbReference type="Proteomes" id="UP001383192"/>
    </source>
</evidence>
<keyword evidence="8" id="KW-1185">Reference proteome</keyword>
<dbReference type="PANTHER" id="PTHR13789">
    <property type="entry name" value="MONOOXYGENASE"/>
    <property type="match status" value="1"/>
</dbReference>
<keyword evidence="3" id="KW-0274">FAD</keyword>
<comment type="caution">
    <text evidence="7">The sequence shown here is derived from an EMBL/GenBank/DDBJ whole genome shotgun (WGS) entry which is preliminary data.</text>
</comment>
<dbReference type="GO" id="GO:0071949">
    <property type="term" value="F:FAD binding"/>
    <property type="evidence" value="ECO:0007669"/>
    <property type="project" value="InterPro"/>
</dbReference>
<dbReference type="InterPro" id="IPR036188">
    <property type="entry name" value="FAD/NAD-bd_sf"/>
</dbReference>
<reference evidence="7 8" key="1">
    <citation type="submission" date="2024-01" db="EMBL/GenBank/DDBJ databases">
        <title>A draft genome for a cacao thread blight-causing isolate of Paramarasmius palmivorus.</title>
        <authorList>
            <person name="Baruah I.K."/>
            <person name="Bukari Y."/>
            <person name="Amoako-Attah I."/>
            <person name="Meinhardt L.W."/>
            <person name="Bailey B.A."/>
            <person name="Cohen S.P."/>
        </authorList>
    </citation>
    <scope>NUCLEOTIDE SEQUENCE [LARGE SCALE GENOMIC DNA]</scope>
    <source>
        <strain evidence="7 8">GH-12</strain>
    </source>
</reference>
<evidence type="ECO:0000256" key="2">
    <source>
        <dbReference type="ARBA" id="ARBA00022630"/>
    </source>
</evidence>
<dbReference type="PRINTS" id="PR00420">
    <property type="entry name" value="RNGMNOXGNASE"/>
</dbReference>
<evidence type="ECO:0000259" key="6">
    <source>
        <dbReference type="Pfam" id="PF01494"/>
    </source>
</evidence>
<protein>
    <recommendedName>
        <fullName evidence="6">FAD-binding domain-containing protein</fullName>
    </recommendedName>
</protein>
<dbReference type="EMBL" id="JAYKXP010000007">
    <property type="protein sequence ID" value="KAK7056302.1"/>
    <property type="molecule type" value="Genomic_DNA"/>
</dbReference>
<name>A0AAW0DXJ2_9AGAR</name>
<dbReference type="Gene3D" id="3.50.50.60">
    <property type="entry name" value="FAD/NAD(P)-binding domain"/>
    <property type="match status" value="1"/>
</dbReference>
<dbReference type="InterPro" id="IPR002938">
    <property type="entry name" value="FAD-bd"/>
</dbReference>
<evidence type="ECO:0000313" key="7">
    <source>
        <dbReference type="EMBL" id="KAK7056302.1"/>
    </source>
</evidence>
<organism evidence="7 8">
    <name type="scientific">Paramarasmius palmivorus</name>
    <dbReference type="NCBI Taxonomy" id="297713"/>
    <lineage>
        <taxon>Eukaryota</taxon>
        <taxon>Fungi</taxon>
        <taxon>Dikarya</taxon>
        <taxon>Basidiomycota</taxon>
        <taxon>Agaricomycotina</taxon>
        <taxon>Agaricomycetes</taxon>
        <taxon>Agaricomycetidae</taxon>
        <taxon>Agaricales</taxon>
        <taxon>Marasmiineae</taxon>
        <taxon>Marasmiaceae</taxon>
        <taxon>Paramarasmius</taxon>
    </lineage>
</organism>
<evidence type="ECO:0000256" key="3">
    <source>
        <dbReference type="ARBA" id="ARBA00022827"/>
    </source>
</evidence>
<evidence type="ECO:0000256" key="5">
    <source>
        <dbReference type="ARBA" id="ARBA00023033"/>
    </source>
</evidence>
<keyword evidence="2" id="KW-0285">Flavoprotein</keyword>
<dbReference type="Pfam" id="PF01494">
    <property type="entry name" value="FAD_binding_3"/>
    <property type="match status" value="1"/>
</dbReference>
<proteinExistence type="inferred from homology"/>
<dbReference type="SUPFAM" id="SSF51905">
    <property type="entry name" value="FAD/NAD(P)-binding domain"/>
    <property type="match status" value="1"/>
</dbReference>